<reference evidence="4" key="2">
    <citation type="submission" date="2018-02" db="UniProtKB">
        <authorList>
            <consortium name="EnsemblPlants"/>
        </authorList>
    </citation>
    <scope>IDENTIFICATION</scope>
    <source>
        <strain evidence="4">Williams 82</strain>
    </source>
</reference>
<accession>A0A0R0HH25</accession>
<organism evidence="3">
    <name type="scientific">Glycine max</name>
    <name type="common">Soybean</name>
    <name type="synonym">Glycine hispida</name>
    <dbReference type="NCBI Taxonomy" id="3847"/>
    <lineage>
        <taxon>Eukaryota</taxon>
        <taxon>Viridiplantae</taxon>
        <taxon>Streptophyta</taxon>
        <taxon>Embryophyta</taxon>
        <taxon>Tracheophyta</taxon>
        <taxon>Spermatophyta</taxon>
        <taxon>Magnoliopsida</taxon>
        <taxon>eudicotyledons</taxon>
        <taxon>Gunneridae</taxon>
        <taxon>Pentapetalae</taxon>
        <taxon>rosids</taxon>
        <taxon>fabids</taxon>
        <taxon>Fabales</taxon>
        <taxon>Fabaceae</taxon>
        <taxon>Papilionoideae</taxon>
        <taxon>50 kb inversion clade</taxon>
        <taxon>NPAAA clade</taxon>
        <taxon>indigoferoid/millettioid clade</taxon>
        <taxon>Phaseoleae</taxon>
        <taxon>Glycine</taxon>
        <taxon>Glycine subgen. Soja</taxon>
    </lineage>
</organism>
<gene>
    <name evidence="3" type="ORF">GLYMA_12G110300</name>
</gene>
<name>A0A0R0HH25_SOYBN</name>
<evidence type="ECO:0000313" key="4">
    <source>
        <dbReference type="EnsemblPlants" id="KRH25540"/>
    </source>
</evidence>
<sequence length="141" mass="16104">MEQPDIQSLSLEDEEEMLFSKEAVTTKGLNYSLCLVGSIYNSTPWMDFMQIRVLVDVNKPLKRTKKIRKEGRDAKIISFKYDSLGLFCYFCGFIGHTDEFCSKLFKLDKDDGERAWGPKIPADPRSSAMAGRSQYLREGGQ</sequence>
<dbReference type="Proteomes" id="UP000008827">
    <property type="component" value="Chromosome 12"/>
</dbReference>
<dbReference type="InterPro" id="IPR025836">
    <property type="entry name" value="Zn_knuckle_CX2CX4HX4C"/>
</dbReference>
<feature type="region of interest" description="Disordered" evidence="1">
    <location>
        <begin position="116"/>
        <end position="141"/>
    </location>
</feature>
<dbReference type="Pfam" id="PF14392">
    <property type="entry name" value="zf-CCHC_4"/>
    <property type="match status" value="1"/>
</dbReference>
<feature type="domain" description="Zinc knuckle CX2CX4HX4C" evidence="2">
    <location>
        <begin position="55"/>
        <end position="103"/>
    </location>
</feature>
<dbReference type="Gramene" id="KRH25540">
    <property type="protein sequence ID" value="KRH25540"/>
    <property type="gene ID" value="GLYMA_12G110300"/>
</dbReference>
<evidence type="ECO:0000256" key="1">
    <source>
        <dbReference type="SAM" id="MobiDB-lite"/>
    </source>
</evidence>
<keyword evidence="5" id="KW-1185">Reference proteome</keyword>
<reference evidence="3 4" key="1">
    <citation type="journal article" date="2010" name="Nature">
        <title>Genome sequence of the palaeopolyploid soybean.</title>
        <authorList>
            <person name="Schmutz J."/>
            <person name="Cannon S.B."/>
            <person name="Schlueter J."/>
            <person name="Ma J."/>
            <person name="Mitros T."/>
            <person name="Nelson W."/>
            <person name="Hyten D.L."/>
            <person name="Song Q."/>
            <person name="Thelen J.J."/>
            <person name="Cheng J."/>
            <person name="Xu D."/>
            <person name="Hellsten U."/>
            <person name="May G.D."/>
            <person name="Yu Y."/>
            <person name="Sakurai T."/>
            <person name="Umezawa T."/>
            <person name="Bhattacharyya M.K."/>
            <person name="Sandhu D."/>
            <person name="Valliyodan B."/>
            <person name="Lindquist E."/>
            <person name="Peto M."/>
            <person name="Grant D."/>
            <person name="Shu S."/>
            <person name="Goodstein D."/>
            <person name="Barry K."/>
            <person name="Futrell-Griggs M."/>
            <person name="Abernathy B."/>
            <person name="Du J."/>
            <person name="Tian Z."/>
            <person name="Zhu L."/>
            <person name="Gill N."/>
            <person name="Joshi T."/>
            <person name="Libault M."/>
            <person name="Sethuraman A."/>
            <person name="Zhang X.-C."/>
            <person name="Shinozaki K."/>
            <person name="Nguyen H.T."/>
            <person name="Wing R.A."/>
            <person name="Cregan P."/>
            <person name="Specht J."/>
            <person name="Grimwood J."/>
            <person name="Rokhsar D."/>
            <person name="Stacey G."/>
            <person name="Shoemaker R.C."/>
            <person name="Jackson S.A."/>
        </authorList>
    </citation>
    <scope>NUCLEOTIDE SEQUENCE [LARGE SCALE GENOMIC DNA]</scope>
    <source>
        <strain evidence="4">cv. Williams 82</strain>
        <tissue evidence="3">Callus</tissue>
    </source>
</reference>
<evidence type="ECO:0000313" key="3">
    <source>
        <dbReference type="EMBL" id="KRH25540.1"/>
    </source>
</evidence>
<evidence type="ECO:0000313" key="5">
    <source>
        <dbReference type="Proteomes" id="UP000008827"/>
    </source>
</evidence>
<dbReference type="AlphaFoldDB" id="A0A0R0HH25"/>
<dbReference type="STRING" id="3847.A0A0R0HH25"/>
<reference evidence="3" key="3">
    <citation type="submission" date="2018-07" db="EMBL/GenBank/DDBJ databases">
        <title>WGS assembly of Glycine max.</title>
        <authorList>
            <person name="Schmutz J."/>
            <person name="Cannon S."/>
            <person name="Schlueter J."/>
            <person name="Ma J."/>
            <person name="Mitros T."/>
            <person name="Nelson W."/>
            <person name="Hyten D."/>
            <person name="Song Q."/>
            <person name="Thelen J."/>
            <person name="Cheng J."/>
            <person name="Xu D."/>
            <person name="Hellsten U."/>
            <person name="May G."/>
            <person name="Yu Y."/>
            <person name="Sakurai T."/>
            <person name="Umezawa T."/>
            <person name="Bhattacharyya M."/>
            <person name="Sandhu D."/>
            <person name="Valliyodan B."/>
            <person name="Lindquist E."/>
            <person name="Peto M."/>
            <person name="Grant D."/>
            <person name="Shu S."/>
            <person name="Goodstein D."/>
            <person name="Barry K."/>
            <person name="Futrell-Griggs M."/>
            <person name="Abernathy B."/>
            <person name="Du J."/>
            <person name="Tian Z."/>
            <person name="Zhu L."/>
            <person name="Gill N."/>
            <person name="Joshi T."/>
            <person name="Libault M."/>
            <person name="Sethuraman A."/>
            <person name="Zhang X."/>
            <person name="Shinozaki K."/>
            <person name="Nguyen H."/>
            <person name="Wing R."/>
            <person name="Cregan P."/>
            <person name="Specht J."/>
            <person name="Grimwood J."/>
            <person name="Rokhsar D."/>
            <person name="Stacey G."/>
            <person name="Shoemaker R."/>
            <person name="Jackson S."/>
        </authorList>
    </citation>
    <scope>NUCLEOTIDE SEQUENCE</scope>
    <source>
        <tissue evidence="3">Callus</tissue>
    </source>
</reference>
<evidence type="ECO:0000259" key="2">
    <source>
        <dbReference type="Pfam" id="PF14392"/>
    </source>
</evidence>
<dbReference type="EMBL" id="CM000845">
    <property type="protein sequence ID" value="KRH25540.1"/>
    <property type="molecule type" value="Genomic_DNA"/>
</dbReference>
<dbReference type="EnsemblPlants" id="KRH25540">
    <property type="protein sequence ID" value="KRH25540"/>
    <property type="gene ID" value="GLYMA_12G110300"/>
</dbReference>
<proteinExistence type="predicted"/>
<protein>
    <recommendedName>
        <fullName evidence="2">Zinc knuckle CX2CX4HX4C domain-containing protein</fullName>
    </recommendedName>
</protein>
<dbReference type="InParanoid" id="A0A0R0HH25"/>